<dbReference type="Pfam" id="PF00295">
    <property type="entry name" value="Glyco_hydro_28"/>
    <property type="match status" value="1"/>
</dbReference>
<feature type="region of interest" description="Disordered" evidence="10">
    <location>
        <begin position="1"/>
        <end position="32"/>
    </location>
</feature>
<dbReference type="FunFam" id="2.160.20.10:FF:000004">
    <property type="entry name" value="Pectin lyase-like superfamily protein"/>
    <property type="match status" value="1"/>
</dbReference>
<evidence type="ECO:0000256" key="5">
    <source>
        <dbReference type="ARBA" id="ARBA00022801"/>
    </source>
</evidence>
<accession>A0A834Z970</accession>
<dbReference type="EMBL" id="JABCRI010000008">
    <property type="protein sequence ID" value="KAF8401425.1"/>
    <property type="molecule type" value="Genomic_DNA"/>
</dbReference>
<comment type="similarity">
    <text evidence="2 9">Belongs to the glycosyl hydrolase 28 family.</text>
</comment>
<keyword evidence="6 9" id="KW-0326">Glycosidase</keyword>
<evidence type="ECO:0000313" key="11">
    <source>
        <dbReference type="EMBL" id="KAF8401425.1"/>
    </source>
</evidence>
<evidence type="ECO:0000256" key="6">
    <source>
        <dbReference type="ARBA" id="ARBA00023295"/>
    </source>
</evidence>
<dbReference type="InterPro" id="IPR012334">
    <property type="entry name" value="Pectin_lyas_fold"/>
</dbReference>
<keyword evidence="12" id="KW-1185">Reference proteome</keyword>
<evidence type="ECO:0000256" key="2">
    <source>
        <dbReference type="ARBA" id="ARBA00008834"/>
    </source>
</evidence>
<evidence type="ECO:0000313" key="12">
    <source>
        <dbReference type="Proteomes" id="UP000655225"/>
    </source>
</evidence>
<feature type="compositionally biased region" description="Low complexity" evidence="10">
    <location>
        <begin position="11"/>
        <end position="32"/>
    </location>
</feature>
<dbReference type="GO" id="GO:0005975">
    <property type="term" value="P:carbohydrate metabolic process"/>
    <property type="evidence" value="ECO:0007669"/>
    <property type="project" value="InterPro"/>
</dbReference>
<dbReference type="PROSITE" id="PS00502">
    <property type="entry name" value="POLYGALACTURONASE"/>
    <property type="match status" value="1"/>
</dbReference>
<organism evidence="11 12">
    <name type="scientific">Tetracentron sinense</name>
    <name type="common">Spur-leaf</name>
    <dbReference type="NCBI Taxonomy" id="13715"/>
    <lineage>
        <taxon>Eukaryota</taxon>
        <taxon>Viridiplantae</taxon>
        <taxon>Streptophyta</taxon>
        <taxon>Embryophyta</taxon>
        <taxon>Tracheophyta</taxon>
        <taxon>Spermatophyta</taxon>
        <taxon>Magnoliopsida</taxon>
        <taxon>Trochodendrales</taxon>
        <taxon>Trochodendraceae</taxon>
        <taxon>Tetracentron</taxon>
    </lineage>
</organism>
<dbReference type="PANTHER" id="PTHR31375">
    <property type="match status" value="1"/>
</dbReference>
<reference evidence="11 12" key="1">
    <citation type="submission" date="2020-04" db="EMBL/GenBank/DDBJ databases">
        <title>Plant Genome Project.</title>
        <authorList>
            <person name="Zhang R.-G."/>
        </authorList>
    </citation>
    <scope>NUCLEOTIDE SEQUENCE [LARGE SCALE GENOMIC DNA]</scope>
    <source>
        <strain evidence="11">YNK0</strain>
        <tissue evidence="11">Leaf</tissue>
    </source>
</reference>
<dbReference type="OMA" id="WVENCTI"/>
<evidence type="ECO:0000256" key="3">
    <source>
        <dbReference type="ARBA" id="ARBA00022512"/>
    </source>
</evidence>
<gene>
    <name evidence="11" type="ORF">HHK36_012364</name>
</gene>
<feature type="compositionally biased region" description="Acidic residues" evidence="10">
    <location>
        <begin position="1"/>
        <end position="10"/>
    </location>
</feature>
<dbReference type="InterPro" id="IPR006626">
    <property type="entry name" value="PbH1"/>
</dbReference>
<dbReference type="Proteomes" id="UP000655225">
    <property type="component" value="Unassembled WGS sequence"/>
</dbReference>
<dbReference type="InterPro" id="IPR011050">
    <property type="entry name" value="Pectin_lyase_fold/virulence"/>
</dbReference>
<comment type="subcellular location">
    <subcellularLocation>
        <location evidence="1">Secreted</location>
        <location evidence="1">Cell wall</location>
    </subcellularLocation>
</comment>
<dbReference type="GO" id="GO:0004650">
    <property type="term" value="F:polygalacturonase activity"/>
    <property type="evidence" value="ECO:0007669"/>
    <property type="project" value="InterPro"/>
</dbReference>
<dbReference type="Gene3D" id="2.160.20.10">
    <property type="entry name" value="Single-stranded right-handed beta-helix, Pectin lyase-like"/>
    <property type="match status" value="1"/>
</dbReference>
<dbReference type="AlphaFoldDB" id="A0A834Z970"/>
<evidence type="ECO:0008006" key="13">
    <source>
        <dbReference type="Google" id="ProtNLM"/>
    </source>
</evidence>
<dbReference type="InterPro" id="IPR000743">
    <property type="entry name" value="Glyco_hydro_28"/>
</dbReference>
<protein>
    <recommendedName>
        <fullName evidence="13">Exopolygalacturonase-like</fullName>
    </recommendedName>
</protein>
<evidence type="ECO:0000256" key="4">
    <source>
        <dbReference type="ARBA" id="ARBA00022525"/>
    </source>
</evidence>
<proteinExistence type="inferred from homology"/>
<keyword evidence="7" id="KW-0961">Cell wall biogenesis/degradation</keyword>
<name>A0A834Z970_TETSI</name>
<evidence type="ECO:0000256" key="7">
    <source>
        <dbReference type="ARBA" id="ARBA00023316"/>
    </source>
</evidence>
<sequence length="418" mass="44078">MAQVPGDDDLSAPALSPLADSPAPAPAPLADSPATALAPEAAPLGRVFDVTKYGAVADGKTENNLAFSDAWNAACKYSGNATFFIPKGTFFLGPVSFNGPCYNKQSPKVEIRGTLKAPSSLNAFPAVTWIIFQGLHGFNLTGAETALLDAQGAEAWTQSDCLKKEKCDNFPTSLRFIEISGGTMANITLMNSKAFHISFLNCNDIVVHGINITAPWDSPNTDGIHISNSTNIQVTSSTIGVGDDCVSIGPGNTNVSVSNIKCGPGHGISVGSLGKYPNEKDVVGVSVKNCTISGTTNGVRIKTWPGSPASKAYNLTFEDIVMTNVSNPIIIDQAYCPWHSCNSKPSLVKLSNIHFKKIRGTYNTKSAVTLLCSSVIPCNDIQLMDINLTSMKVDGQVASTFLMMKGTSNGVQIVNSCC</sequence>
<dbReference type="SMART" id="SM00710">
    <property type="entry name" value="PbH1"/>
    <property type="match status" value="5"/>
</dbReference>
<evidence type="ECO:0000256" key="8">
    <source>
        <dbReference type="PROSITE-ProRule" id="PRU10052"/>
    </source>
</evidence>
<keyword evidence="3" id="KW-0134">Cell wall</keyword>
<dbReference type="SUPFAM" id="SSF51126">
    <property type="entry name" value="Pectin lyase-like"/>
    <property type="match status" value="1"/>
</dbReference>
<evidence type="ECO:0000256" key="1">
    <source>
        <dbReference type="ARBA" id="ARBA00004191"/>
    </source>
</evidence>
<evidence type="ECO:0000256" key="10">
    <source>
        <dbReference type="SAM" id="MobiDB-lite"/>
    </source>
</evidence>
<comment type="caution">
    <text evidence="11">The sequence shown here is derived from an EMBL/GenBank/DDBJ whole genome shotgun (WGS) entry which is preliminary data.</text>
</comment>
<keyword evidence="4" id="KW-0964">Secreted</keyword>
<dbReference type="GO" id="GO:0071555">
    <property type="term" value="P:cell wall organization"/>
    <property type="evidence" value="ECO:0007669"/>
    <property type="project" value="UniProtKB-KW"/>
</dbReference>
<evidence type="ECO:0000256" key="9">
    <source>
        <dbReference type="RuleBase" id="RU361169"/>
    </source>
</evidence>
<dbReference type="OrthoDB" id="187139at2759"/>
<keyword evidence="5 9" id="KW-0378">Hydrolase</keyword>
<feature type="active site" evidence="8">
    <location>
        <position position="266"/>
    </location>
</feature>